<dbReference type="Gene3D" id="3.40.50.300">
    <property type="entry name" value="P-loop containing nucleotide triphosphate hydrolases"/>
    <property type="match status" value="1"/>
</dbReference>
<dbReference type="PANTHER" id="PTHR43384:SF14">
    <property type="entry name" value="ESX-1 SECRETION-ASSOCIATED PROTEIN ESPI"/>
    <property type="match status" value="1"/>
</dbReference>
<dbReference type="EMBL" id="CP062957">
    <property type="protein sequence ID" value="QOW64895.1"/>
    <property type="molecule type" value="Genomic_DNA"/>
</dbReference>
<evidence type="ECO:0000313" key="4">
    <source>
        <dbReference type="Proteomes" id="UP000516421"/>
    </source>
</evidence>
<dbReference type="Proteomes" id="UP000516421">
    <property type="component" value="Plasmid p1"/>
</dbReference>
<feature type="compositionally biased region" description="Polar residues" evidence="1">
    <location>
        <begin position="1"/>
        <end position="22"/>
    </location>
</feature>
<dbReference type="InterPro" id="IPR002586">
    <property type="entry name" value="CobQ/CobB/MinD/ParA_Nub-bd_dom"/>
</dbReference>
<dbReference type="InterPro" id="IPR050625">
    <property type="entry name" value="ParA/MinD_ATPase"/>
</dbReference>
<dbReference type="GO" id="GO:0051782">
    <property type="term" value="P:negative regulation of cell division"/>
    <property type="evidence" value="ECO:0007669"/>
    <property type="project" value="TreeGrafter"/>
</dbReference>
<evidence type="ECO:0000259" key="2">
    <source>
        <dbReference type="Pfam" id="PF01656"/>
    </source>
</evidence>
<proteinExistence type="predicted"/>
<dbReference type="PANTHER" id="PTHR43384">
    <property type="entry name" value="SEPTUM SITE-DETERMINING PROTEIN MIND HOMOLOG, CHLOROPLASTIC-RELATED"/>
    <property type="match status" value="1"/>
</dbReference>
<evidence type="ECO:0000256" key="1">
    <source>
        <dbReference type="SAM" id="MobiDB-lite"/>
    </source>
</evidence>
<dbReference type="GO" id="GO:0016887">
    <property type="term" value="F:ATP hydrolysis activity"/>
    <property type="evidence" value="ECO:0007669"/>
    <property type="project" value="TreeGrafter"/>
</dbReference>
<geneLocation type="plasmid" evidence="3 4">
    <name>p1</name>
</geneLocation>
<keyword evidence="3" id="KW-0614">Plasmid</keyword>
<dbReference type="GO" id="GO:0005524">
    <property type="term" value="F:ATP binding"/>
    <property type="evidence" value="ECO:0007669"/>
    <property type="project" value="TreeGrafter"/>
</dbReference>
<organism evidence="3 4">
    <name type="scientific">Rothia amarae</name>
    <dbReference type="NCBI Taxonomy" id="169480"/>
    <lineage>
        <taxon>Bacteria</taxon>
        <taxon>Bacillati</taxon>
        <taxon>Actinomycetota</taxon>
        <taxon>Actinomycetes</taxon>
        <taxon>Micrococcales</taxon>
        <taxon>Micrococcaceae</taxon>
        <taxon>Rothia</taxon>
    </lineage>
</organism>
<dbReference type="SUPFAM" id="SSF52540">
    <property type="entry name" value="P-loop containing nucleoside triphosphate hydrolases"/>
    <property type="match status" value="1"/>
</dbReference>
<accession>A0A7S6WWJ1</accession>
<evidence type="ECO:0000313" key="3">
    <source>
        <dbReference type="EMBL" id="QOW64895.1"/>
    </source>
</evidence>
<feature type="domain" description="CobQ/CobB/MinD/ParA nucleotide binding" evidence="2">
    <location>
        <begin position="136"/>
        <end position="351"/>
    </location>
</feature>
<dbReference type="RefSeq" id="WP_202939927.1">
    <property type="nucleotide sequence ID" value="NZ_CP062957.1"/>
</dbReference>
<dbReference type="KEGG" id="rama:IDM48_11410"/>
<name>A0A7S6WWJ1_9MICC</name>
<dbReference type="GO" id="GO:0005829">
    <property type="term" value="C:cytosol"/>
    <property type="evidence" value="ECO:0007669"/>
    <property type="project" value="TreeGrafter"/>
</dbReference>
<dbReference type="GO" id="GO:0009898">
    <property type="term" value="C:cytoplasmic side of plasma membrane"/>
    <property type="evidence" value="ECO:0007669"/>
    <property type="project" value="TreeGrafter"/>
</dbReference>
<protein>
    <submittedName>
        <fullName evidence="3">ParA family protein</fullName>
    </submittedName>
</protein>
<reference evidence="3 4" key="1">
    <citation type="submission" date="2020-09" db="EMBL/GenBank/DDBJ databases">
        <title>Investigation of environmental microbe.</title>
        <authorList>
            <person name="Ou Y."/>
            <person name="Kang Q."/>
        </authorList>
    </citation>
    <scope>NUCLEOTIDE SEQUENCE [LARGE SCALE GENOMIC DNA]</scope>
    <source>
        <strain evidence="3 4">KJZ-9</strain>
        <plasmid evidence="3 4">p1</plasmid>
    </source>
</reference>
<sequence length="389" mass="41783">MNNPRPHNRSLSLDANTFSVKTTPKPARSIREESTSAEAPGHPFEPAATEVAEAGEAPSDHVKPLASAPDSSSITDLALAPAESGAVATRPAQYGWQGVINRLTFGALKLSPSKDELMRRRGIETIQGSLPRPMTILVANAAGGAGKTITSIGLAGTFGIHRGGDVVVWDNNETQGSLALRTNSQGSTRTVIDLLAAAAASGDMSLGELAPFLRRQGSSRFEVLASSTDPTEMKQIGRDEFNTVHSLLSRFKQLMIVDSGNNSLADNFVAAAESADLLIIPTSLQRDGAQRALWTLRTLYEAGYEDLANNAIIVITEGSKLKESAKTAQEIRETFAKKLDVIDIPYDPHLDRGTEIDLELLGDKTRRAYENLAALVMVRLRGLHPKDNH</sequence>
<feature type="region of interest" description="Disordered" evidence="1">
    <location>
        <begin position="1"/>
        <end position="69"/>
    </location>
</feature>
<keyword evidence="4" id="KW-1185">Reference proteome</keyword>
<gene>
    <name evidence="3" type="ORF">IDM48_11410</name>
</gene>
<dbReference type="AlphaFoldDB" id="A0A7S6WWJ1"/>
<dbReference type="InterPro" id="IPR027417">
    <property type="entry name" value="P-loop_NTPase"/>
</dbReference>
<dbReference type="Pfam" id="PF01656">
    <property type="entry name" value="CbiA"/>
    <property type="match status" value="1"/>
</dbReference>